<organism evidence="3 4">
    <name type="scientific">Funneliformis mosseae</name>
    <name type="common">Endomycorrhizal fungus</name>
    <name type="synonym">Glomus mosseae</name>
    <dbReference type="NCBI Taxonomy" id="27381"/>
    <lineage>
        <taxon>Eukaryota</taxon>
        <taxon>Fungi</taxon>
        <taxon>Fungi incertae sedis</taxon>
        <taxon>Mucoromycota</taxon>
        <taxon>Glomeromycotina</taxon>
        <taxon>Glomeromycetes</taxon>
        <taxon>Glomerales</taxon>
        <taxon>Glomeraceae</taxon>
        <taxon>Funneliformis</taxon>
    </lineage>
</organism>
<feature type="non-terminal residue" evidence="3">
    <location>
        <position position="1"/>
    </location>
</feature>
<dbReference type="GO" id="GO:0005634">
    <property type="term" value="C:nucleus"/>
    <property type="evidence" value="ECO:0007669"/>
    <property type="project" value="UniProtKB-UniRule"/>
</dbReference>
<dbReference type="InterPro" id="IPR036910">
    <property type="entry name" value="HMG_box_dom_sf"/>
</dbReference>
<protein>
    <submittedName>
        <fullName evidence="3">30_t:CDS:1</fullName>
    </submittedName>
</protein>
<evidence type="ECO:0000259" key="2">
    <source>
        <dbReference type="PROSITE" id="PS50118"/>
    </source>
</evidence>
<dbReference type="InterPro" id="IPR009071">
    <property type="entry name" value="HMG_box_dom"/>
</dbReference>
<reference evidence="3" key="1">
    <citation type="submission" date="2021-06" db="EMBL/GenBank/DDBJ databases">
        <authorList>
            <person name="Kallberg Y."/>
            <person name="Tangrot J."/>
            <person name="Rosling A."/>
        </authorList>
    </citation>
    <scope>NUCLEOTIDE SEQUENCE</scope>
    <source>
        <strain evidence="3">87-6 pot B 2015</strain>
    </source>
</reference>
<evidence type="ECO:0000313" key="3">
    <source>
        <dbReference type="EMBL" id="CAG8696588.1"/>
    </source>
</evidence>
<keyword evidence="4" id="KW-1185">Reference proteome</keyword>
<dbReference type="Gene3D" id="1.10.30.10">
    <property type="entry name" value="High mobility group box domain"/>
    <property type="match status" value="1"/>
</dbReference>
<gene>
    <name evidence="3" type="ORF">FMOSSE_LOCUS13613</name>
</gene>
<feature type="DNA-binding region" description="HMG box" evidence="1">
    <location>
        <begin position="211"/>
        <end position="282"/>
    </location>
</feature>
<evidence type="ECO:0000256" key="1">
    <source>
        <dbReference type="PROSITE-ProRule" id="PRU00267"/>
    </source>
</evidence>
<evidence type="ECO:0000313" key="4">
    <source>
        <dbReference type="Proteomes" id="UP000789375"/>
    </source>
</evidence>
<keyword evidence="1" id="KW-0539">Nucleus</keyword>
<dbReference type="AlphaFoldDB" id="A0A9N9EVQ5"/>
<dbReference type="SUPFAM" id="SSF47095">
    <property type="entry name" value="HMG-box"/>
    <property type="match status" value="1"/>
</dbReference>
<keyword evidence="1" id="KW-0238">DNA-binding</keyword>
<proteinExistence type="predicted"/>
<feature type="domain" description="HMG box" evidence="2">
    <location>
        <begin position="211"/>
        <end position="282"/>
    </location>
</feature>
<comment type="caution">
    <text evidence="3">The sequence shown here is derived from an EMBL/GenBank/DDBJ whole genome shotgun (WGS) entry which is preliminary data.</text>
</comment>
<dbReference type="Proteomes" id="UP000789375">
    <property type="component" value="Unassembled WGS sequence"/>
</dbReference>
<accession>A0A9N9EVQ5</accession>
<sequence>TYAWPGAKIFSPTFKVAWTIMIWKYVRKYSEKTGKNRDGMIKRPSNSNILYTNTLNKHLDPVVKKICKDHRVKIAQVQFMSHESMNNSSNPHLQAQGNFVSQNDHIDTTQRTYVNFQDFYDSENYEMGDKSEESNQLPEFNVKPIPQEFTIANPDWQGKLKSSKNEFPNEEQFKIINKFNREEIFNHKYDIPNLFSKFYKLDTTPLDQIVSKRPVNSFMILRLVLGLVAAKGGIKRELGDGTQLSKIAGFIWGGADPSEKKMFEELSTQFKEFHKLFFPNYKYKPTPKVQAVGSTFE</sequence>
<dbReference type="GO" id="GO:0003677">
    <property type="term" value="F:DNA binding"/>
    <property type="evidence" value="ECO:0007669"/>
    <property type="project" value="UniProtKB-UniRule"/>
</dbReference>
<dbReference type="EMBL" id="CAJVPP010008391">
    <property type="protein sequence ID" value="CAG8696588.1"/>
    <property type="molecule type" value="Genomic_DNA"/>
</dbReference>
<name>A0A9N9EVQ5_FUNMO</name>
<dbReference type="PROSITE" id="PS50118">
    <property type="entry name" value="HMG_BOX_2"/>
    <property type="match status" value="1"/>
</dbReference>